<dbReference type="Proteomes" id="UP000273807">
    <property type="component" value="Unassembled WGS sequence"/>
</dbReference>
<evidence type="ECO:0000313" key="2">
    <source>
        <dbReference type="Proteomes" id="UP000273807"/>
    </source>
</evidence>
<accession>A0A3N0CE74</accession>
<dbReference type="OrthoDB" id="3268384at2"/>
<organism evidence="1 2">
    <name type="scientific">Arthrobacter oryzae</name>
    <dbReference type="NCBI Taxonomy" id="409290"/>
    <lineage>
        <taxon>Bacteria</taxon>
        <taxon>Bacillati</taxon>
        <taxon>Actinomycetota</taxon>
        <taxon>Actinomycetes</taxon>
        <taxon>Micrococcales</taxon>
        <taxon>Micrococcaceae</taxon>
        <taxon>Arthrobacter</taxon>
    </lineage>
</organism>
<gene>
    <name evidence="1" type="ORF">D7003_01170</name>
</gene>
<dbReference type="AlphaFoldDB" id="A0A3N0CE74"/>
<comment type="caution">
    <text evidence="1">The sequence shown here is derived from an EMBL/GenBank/DDBJ whole genome shotgun (WGS) entry which is preliminary data.</text>
</comment>
<keyword evidence="1" id="KW-0282">Flagellum</keyword>
<sequence>MGAGDLSAALWQERRQLEVLLFRLETQQLHVEAGNLRWLGFTAAEVADVLDRLRFEALARSVESAGVAVEWGLPPETSLPGLIGVAPPGPWAEILSEHRTGLQDLLGRLGNAVRAGRNSLEAVRLTVAAGAPPAGTFSELDQLTLTGTVEHALAVIGQTGQPHLAEYLGNSPG</sequence>
<protein>
    <submittedName>
        <fullName evidence="1">Flagellar protein FlgN</fullName>
    </submittedName>
</protein>
<proteinExistence type="predicted"/>
<keyword evidence="1" id="KW-0966">Cell projection</keyword>
<dbReference type="RefSeq" id="WP_123253688.1">
    <property type="nucleotide sequence ID" value="NZ_RBED01000012.1"/>
</dbReference>
<name>A0A3N0CE74_9MICC</name>
<evidence type="ECO:0000313" key="1">
    <source>
        <dbReference type="EMBL" id="RNL61541.1"/>
    </source>
</evidence>
<keyword evidence="1" id="KW-0969">Cilium</keyword>
<reference evidence="1 2" key="1">
    <citation type="submission" date="2018-10" db="EMBL/GenBank/DDBJ databases">
        <title>Genome sequencing of Arthrobacter oryzae TNB02.</title>
        <authorList>
            <person name="Cho Y.-J."/>
            <person name="Cho A."/>
            <person name="Kim O.-S."/>
        </authorList>
    </citation>
    <scope>NUCLEOTIDE SEQUENCE [LARGE SCALE GENOMIC DNA]</scope>
    <source>
        <strain evidence="1 2">TNB02</strain>
    </source>
</reference>
<dbReference type="EMBL" id="RBED01000012">
    <property type="protein sequence ID" value="RNL61541.1"/>
    <property type="molecule type" value="Genomic_DNA"/>
</dbReference>
<keyword evidence="2" id="KW-1185">Reference proteome</keyword>